<dbReference type="EMBL" id="CP063414">
    <property type="protein sequence ID" value="UOE75674.1"/>
    <property type="molecule type" value="Genomic_DNA"/>
</dbReference>
<evidence type="ECO:0000313" key="2">
    <source>
        <dbReference type="Proteomes" id="UP001058458"/>
    </source>
</evidence>
<protein>
    <submittedName>
        <fullName evidence="1">Uncharacterized protein</fullName>
    </submittedName>
</protein>
<proteinExistence type="predicted"/>
<reference evidence="1" key="1">
    <citation type="submission" date="2020-10" db="EMBL/GenBank/DDBJ databases">
        <authorList>
            <person name="Delgado J.A."/>
            <person name="Gonzalez J.M."/>
        </authorList>
    </citation>
    <scope>NUCLEOTIDE SEQUENCE</scope>
    <source>
        <strain evidence="1">23.6</strain>
    </source>
</reference>
<dbReference type="Proteomes" id="UP001058458">
    <property type="component" value="Chromosome"/>
</dbReference>
<dbReference type="AlphaFoldDB" id="A0AB38QWG7"/>
<dbReference type="RefSeq" id="WP_013876457.1">
    <property type="nucleotide sequence ID" value="NZ_BTHJ01000001.1"/>
</dbReference>
<sequence>MELTKHERIVWEGIVEWEQQFQHDEPNDVEMTIDVHALIFQISGKGDFLPRLMAGCVI</sequence>
<evidence type="ECO:0000313" key="1">
    <source>
        <dbReference type="EMBL" id="UOE75674.1"/>
    </source>
</evidence>
<organism evidence="1 2">
    <name type="scientific">Parageobacillus thermoglucosidasius</name>
    <name type="common">Geobacillus thermoglucosidasius</name>
    <dbReference type="NCBI Taxonomy" id="1426"/>
    <lineage>
        <taxon>Bacteria</taxon>
        <taxon>Bacillati</taxon>
        <taxon>Bacillota</taxon>
        <taxon>Bacilli</taxon>
        <taxon>Bacillales</taxon>
        <taxon>Anoxybacillaceae</taxon>
        <taxon>Parageobacillus</taxon>
    </lineage>
</organism>
<accession>A0AB38QWG7</accession>
<name>A0AB38QWG7_PARTM</name>
<gene>
    <name evidence="1" type="ORF">IMI45_15370</name>
</gene>